<dbReference type="PROSITE" id="PS51257">
    <property type="entry name" value="PROKAR_LIPOPROTEIN"/>
    <property type="match status" value="1"/>
</dbReference>
<feature type="domain" description="Dystroglycan-type cadherin-like" evidence="2">
    <location>
        <begin position="1175"/>
        <end position="1273"/>
    </location>
</feature>
<dbReference type="InterPro" id="IPR015919">
    <property type="entry name" value="Cadherin-like_sf"/>
</dbReference>
<feature type="domain" description="Dystroglycan-type cadherin-like" evidence="2">
    <location>
        <begin position="1670"/>
        <end position="1767"/>
    </location>
</feature>
<dbReference type="SMART" id="SM00736">
    <property type="entry name" value="CADG"/>
    <property type="match status" value="7"/>
</dbReference>
<evidence type="ECO:0000259" key="2">
    <source>
        <dbReference type="SMART" id="SM00736"/>
    </source>
</evidence>
<feature type="domain" description="Dystroglycan-type cadherin-like" evidence="2">
    <location>
        <begin position="1088"/>
        <end position="1174"/>
    </location>
</feature>
<dbReference type="Pfam" id="PF05345">
    <property type="entry name" value="He_PIG"/>
    <property type="match status" value="2"/>
</dbReference>
<dbReference type="GO" id="GO:0016020">
    <property type="term" value="C:membrane"/>
    <property type="evidence" value="ECO:0007669"/>
    <property type="project" value="InterPro"/>
</dbReference>
<proteinExistence type="predicted"/>
<sequence>MKTVVIFILLLFISQQVFSACVTEEGTENLIAEGYLDTTTQDPKIESCMLKGTGIYFSVWTLEDPYLSPHPSTDIFLEISKFTTTFQVLQTKQMINDVTDLTQQNPSISCKDDGFIVIAWESENQDGSSYGVISKLYKYDEDTNEFTQRGEEFIVNVHRDSDQGRPSVEFIPQSNRFVVTWSGSNQDIEYSTYEVYAQVFDYSLTDASLTPTPFSDQDQKINENVENTQWKSHLTVVESGDVLLVLWESNEVGDKYGVFGRVYDISDPANGLSVPLTNEFALRKDSKKTQWDSHAAASSVVGSKLIGIVYSYTNEENSNYDVYMDLIDLADPSAPNMEVVPEPVLVNVNLEHGQTDPKIAFLEELDVAIVTWTSDFADGSGYLADHGVFGRVVDCRDLANNGIVFDEEEFPVHTSLLGDQTSAFPLTLRTSSFVVHFYSRESFVNDQHQIKSQLFVIGEDEPQMKIPLVDQTAELGFAGEYIFDEGTFYDPYHLGFDYTASIMNDQVWPTWLSFEEEERKFSWLPTLDVCSANIQIVVNATNYCENYVWDDFVLTVTPNKEPIAHYEKFEDQLIIESTLGWSWDLPTEPSVAFEDPELGALSYSVVQIIDGAEETKPDWLSIDEITGSLSGDVPENCNQIWNLEIVASDVCLDVGLTPIKLYTEENFPPVAHYEKFEDILIEGGEMGWSWDLPTDPTVAFEDPELGALSYSVVQIIDDAEETKPDWLSIDEITGSLSGDVPYDCRLAWNLEIVASDECDLTARTSLFFDIGANNPPIVHNEDLGMEELTAGEMGWSWDLPEGVFEDPKGEAFTYSYEQILIYNGLPSDWLSINETTGSLSGDVPEDCLASTEIEIIATDVCNHQVRTKLALKVGDNEPPVNNFEILDPQEITPGTEDWSWEQSDTYFTDPEGGSLRYLANHADEEGLPEWMSIDETSGTLSGDVTDECNLSYDIELYVLDECNHESGIITKTFYMPENKPPDNIVFPEEIELGSNENFSENFDKIFFDPENGPLTYKIELTNGDPLPEWGTYTEDGQFSVLTPSECQDPLAIIIYVTDDCDQTINRTFNFIVTNEPPVVNPDKDFDAPLVDKPQDWSYQFDEDMFLGPESEPLRYTVSPLNSWMEFDSDTRTFTGISYSEERTDYYITITAYDTCNQTASREMLVSYVLYNKPPVMNETIGNQLVYANNEWIFEIPAGAFYDPEGYPLDFTATQFNGETLDDIWISFDPATRAFSGMSPVECQGSYGITLTVTDDLPQSISHTFYVSVINHPPQVNNKIPTQYTYSTVQWNMTIPSDTFIDYNNEELQYTATLHSGDPLPDEIKFDINTHEFVAFFEETCGDSYNIKISVEDQCGFVQSHSFELVVENQVPYLPDGIPDQILHQITTWELTFDEFLDLETSSGDLIYRATLQDGGDLPGWISFDGVNRIFSGAPEELCGPVYPIRLYAKDECDQEGYVDFSVSTGQQLPPALVNQELVDQVITPGGNLSYLPFKPEYIANPDSNIDWNIYEKNDEWPEWLHLDTETMEFYGQGPTDVCHIEFIIVIEATDECDYYGIDEFTVAVTNTPPQLNKPIGEIVILPDVYWIFNFYQTMFISTDGDELEFTAEVLNREWPEWLSFEPWNRRFEGTPSYEKCSTNTFEIKLTANDKCWENLVSDTFNLVLQNEPPQLVNPIPKQAAPPLTEWSFEIPQDTFTHRDDLYLEYSLTNADGTELHDWINFDNETGSILAYTPEACNTTYTFKVTAKDDCEDIGETYFELQILNQDPFVNIPIPSHELYKDEEWTYTFPEDTFIDLDTNDTLSYTATLDTFWPLPGWLNFDPLERTFSGTPTDYQTYHILVTATDSCGNFVWDNFCLNCQGGATCPFCPDANCPFCEDICSFPYPLPGDNCDNTCEGATCPYPTPVPKPTYDDGCGTNNNCNSFSLLQIILQWILQLFSFQFPCSSNSNTCSN</sequence>
<keyword evidence="1" id="KW-0732">Signal</keyword>
<dbReference type="InterPro" id="IPR013783">
    <property type="entry name" value="Ig-like_fold"/>
</dbReference>
<feature type="domain" description="Dystroglycan-type cadherin-like" evidence="2">
    <location>
        <begin position="1570"/>
        <end position="1669"/>
    </location>
</feature>
<dbReference type="Gene3D" id="2.60.40.10">
    <property type="entry name" value="Immunoglobulins"/>
    <property type="match status" value="11"/>
</dbReference>
<evidence type="ECO:0000313" key="4">
    <source>
        <dbReference type="Proteomes" id="UP001146793"/>
    </source>
</evidence>
<organism evidence="3 4">
    <name type="scientific">Anaeramoeba flamelloides</name>
    <dbReference type="NCBI Taxonomy" id="1746091"/>
    <lineage>
        <taxon>Eukaryota</taxon>
        <taxon>Metamonada</taxon>
        <taxon>Anaeramoebidae</taxon>
        <taxon>Anaeramoeba</taxon>
    </lineage>
</organism>
<evidence type="ECO:0000256" key="1">
    <source>
        <dbReference type="SAM" id="SignalP"/>
    </source>
</evidence>
<feature type="domain" description="Dystroglycan-type cadherin-like" evidence="2">
    <location>
        <begin position="1768"/>
        <end position="1866"/>
    </location>
</feature>
<evidence type="ECO:0000313" key="3">
    <source>
        <dbReference type="EMBL" id="KAJ3433299.1"/>
    </source>
</evidence>
<dbReference type="GO" id="GO:0005509">
    <property type="term" value="F:calcium ion binding"/>
    <property type="evidence" value="ECO:0007669"/>
    <property type="project" value="InterPro"/>
</dbReference>
<reference evidence="3" key="1">
    <citation type="submission" date="2022-08" db="EMBL/GenBank/DDBJ databases">
        <title>Novel sulphate-reducing endosymbionts in the free-living metamonad Anaeramoeba.</title>
        <authorList>
            <person name="Jerlstrom-Hultqvist J."/>
            <person name="Cepicka I."/>
            <person name="Gallot-Lavallee L."/>
            <person name="Salas-Leiva D."/>
            <person name="Curtis B.A."/>
            <person name="Zahonova K."/>
            <person name="Pipaliya S."/>
            <person name="Dacks J."/>
            <person name="Roger A.J."/>
        </authorList>
    </citation>
    <scope>NUCLEOTIDE SEQUENCE</scope>
    <source>
        <strain evidence="3">Busselton2</strain>
    </source>
</reference>
<comment type="caution">
    <text evidence="3">The sequence shown here is derived from an EMBL/GenBank/DDBJ whole genome shotgun (WGS) entry which is preliminary data.</text>
</comment>
<name>A0AAV7Z0X9_9EUKA</name>
<dbReference type="Proteomes" id="UP001146793">
    <property type="component" value="Unassembled WGS sequence"/>
</dbReference>
<dbReference type="EMBL" id="JANTQA010000047">
    <property type="protein sequence ID" value="KAJ3433299.1"/>
    <property type="molecule type" value="Genomic_DNA"/>
</dbReference>
<dbReference type="SUPFAM" id="SSF49313">
    <property type="entry name" value="Cadherin-like"/>
    <property type="match status" value="12"/>
</dbReference>
<feature type="chain" id="PRO_5043428958" evidence="1">
    <location>
        <begin position="20"/>
        <end position="1953"/>
    </location>
</feature>
<feature type="domain" description="Dystroglycan-type cadherin-like" evidence="2">
    <location>
        <begin position="1274"/>
        <end position="1371"/>
    </location>
</feature>
<feature type="domain" description="Dystroglycan-type cadherin-like" evidence="2">
    <location>
        <begin position="1372"/>
        <end position="1471"/>
    </location>
</feature>
<accession>A0AAV7Z0X9</accession>
<dbReference type="InterPro" id="IPR006644">
    <property type="entry name" value="Cadg"/>
</dbReference>
<protein>
    <submittedName>
        <fullName evidence="3">Dystroglycan isoform d</fullName>
    </submittedName>
</protein>
<gene>
    <name evidence="3" type="ORF">M0812_22254</name>
</gene>
<feature type="signal peptide" evidence="1">
    <location>
        <begin position="1"/>
        <end position="19"/>
    </location>
</feature>